<dbReference type="EMBL" id="JADGMQ010000023">
    <property type="protein sequence ID" value="MBI1622773.1"/>
    <property type="molecule type" value="Genomic_DNA"/>
</dbReference>
<comment type="caution">
    <text evidence="2">The sequence shown here is derived from an EMBL/GenBank/DDBJ whole genome shotgun (WGS) entry which is preliminary data.</text>
</comment>
<protein>
    <submittedName>
        <fullName evidence="2">Uncharacterized protein</fullName>
    </submittedName>
</protein>
<accession>A0ABS0SHJ7</accession>
<name>A0ABS0SHJ7_9HYPH</name>
<dbReference type="Proteomes" id="UP000601789">
    <property type="component" value="Unassembled WGS sequence"/>
</dbReference>
<keyword evidence="3" id="KW-1185">Reference proteome</keyword>
<evidence type="ECO:0000313" key="2">
    <source>
        <dbReference type="EMBL" id="MBI1622773.1"/>
    </source>
</evidence>
<evidence type="ECO:0000313" key="3">
    <source>
        <dbReference type="Proteomes" id="UP000601789"/>
    </source>
</evidence>
<sequence length="45" mass="5409">MRIWVHIVKYIVAVREFFAPSYRPERHYMRGPGPASARARETSYR</sequence>
<reference evidence="2 3" key="1">
    <citation type="submission" date="2020-10" db="EMBL/GenBank/DDBJ databases">
        <title>Aquamicrobium zhengzhouensis sp. nov., a exopolysaccharide producing bacterium isolated from farmland soil.</title>
        <authorList>
            <person name="Wang X."/>
        </authorList>
    </citation>
    <scope>NUCLEOTIDE SEQUENCE [LARGE SCALE GENOMIC DNA]</scope>
    <source>
        <strain evidence="3">cd-1</strain>
    </source>
</reference>
<dbReference type="RefSeq" id="WP_198478311.1">
    <property type="nucleotide sequence ID" value="NZ_JADGMQ010000023.1"/>
</dbReference>
<organism evidence="2 3">
    <name type="scientific">Aquamicrobium zhengzhouense</name>
    <dbReference type="NCBI Taxonomy" id="2781738"/>
    <lineage>
        <taxon>Bacteria</taxon>
        <taxon>Pseudomonadati</taxon>
        <taxon>Pseudomonadota</taxon>
        <taxon>Alphaproteobacteria</taxon>
        <taxon>Hyphomicrobiales</taxon>
        <taxon>Phyllobacteriaceae</taxon>
        <taxon>Aquamicrobium</taxon>
    </lineage>
</organism>
<evidence type="ECO:0000256" key="1">
    <source>
        <dbReference type="SAM" id="MobiDB-lite"/>
    </source>
</evidence>
<proteinExistence type="predicted"/>
<gene>
    <name evidence="2" type="ORF">IOD40_19155</name>
</gene>
<feature type="region of interest" description="Disordered" evidence="1">
    <location>
        <begin position="25"/>
        <end position="45"/>
    </location>
</feature>